<feature type="transmembrane region" description="Helical" evidence="12">
    <location>
        <begin position="190"/>
        <end position="216"/>
    </location>
</feature>
<keyword evidence="6" id="KW-0375">Hydrogen ion transport</keyword>
<accession>A0A0K0KA22</accession>
<name>A0A0K0KA22_9BILA</name>
<dbReference type="EMBL" id="KF938944">
    <property type="protein sequence ID" value="AHZ34689.1"/>
    <property type="molecule type" value="Genomic_DNA"/>
</dbReference>
<feature type="transmembrane region" description="Helical" evidence="12">
    <location>
        <begin position="158"/>
        <end position="183"/>
    </location>
</feature>
<proteinExistence type="inferred from homology"/>
<dbReference type="InterPro" id="IPR023011">
    <property type="entry name" value="ATP_synth_F0_asu_AS"/>
</dbReference>
<dbReference type="InterPro" id="IPR045083">
    <property type="entry name" value="ATP_synth_F0_asu_bact/mt"/>
</dbReference>
<evidence type="ECO:0000313" key="13">
    <source>
        <dbReference type="EMBL" id="AHZ34689.1"/>
    </source>
</evidence>
<dbReference type="PRINTS" id="PR00123">
    <property type="entry name" value="ATPASEA"/>
</dbReference>
<keyword evidence="13" id="KW-0496">Mitochondrion</keyword>
<dbReference type="GO" id="GO:0045259">
    <property type="term" value="C:proton-transporting ATP synthase complex"/>
    <property type="evidence" value="ECO:0007669"/>
    <property type="project" value="UniProtKB-KW"/>
</dbReference>
<dbReference type="PANTHER" id="PTHR11410:SF0">
    <property type="entry name" value="ATP SYNTHASE SUBUNIT A"/>
    <property type="match status" value="1"/>
</dbReference>
<evidence type="ECO:0000256" key="12">
    <source>
        <dbReference type="SAM" id="Phobius"/>
    </source>
</evidence>
<sequence length="220" mass="24948">MMNSLFESFDPHMSLMHFNTMSIFMVALSPIFFSYIFNTSSRSNTCFKTLFNTMFEELKASSSNKNNKSNILMLTCIFFLILTLNLLGLMPYIYTVTSQMLFSFNLALPVWMGMLLFSVSKNTNHFFSHLVPLSTPMALSQFMTIIETISQIIRPITLSVRLCANMTAGHILMALASSSILILNMTSLSLMVLLILEFAVAFIQSYVFVMLLSMYLSETL</sequence>
<dbReference type="InterPro" id="IPR000568">
    <property type="entry name" value="ATP_synth_F0_asu"/>
</dbReference>
<dbReference type="InterPro" id="IPR035908">
    <property type="entry name" value="F0_ATP_A_sf"/>
</dbReference>
<evidence type="ECO:0000256" key="3">
    <source>
        <dbReference type="ARBA" id="ARBA00022448"/>
    </source>
</evidence>
<keyword evidence="10" id="KW-0066">ATP synthesis</keyword>
<dbReference type="Gene3D" id="1.20.120.220">
    <property type="entry name" value="ATP synthase, F0 complex, subunit A"/>
    <property type="match status" value="1"/>
</dbReference>
<dbReference type="SUPFAM" id="SSF81336">
    <property type="entry name" value="F1F0 ATP synthase subunit A"/>
    <property type="match status" value="1"/>
</dbReference>
<feature type="transmembrane region" description="Helical" evidence="12">
    <location>
        <begin position="71"/>
        <end position="94"/>
    </location>
</feature>
<evidence type="ECO:0000256" key="7">
    <source>
        <dbReference type="ARBA" id="ARBA00022989"/>
    </source>
</evidence>
<keyword evidence="5 12" id="KW-0812">Transmembrane</keyword>
<protein>
    <recommendedName>
        <fullName evidence="11">ATP synthase subunit a</fullName>
    </recommendedName>
</protein>
<evidence type="ECO:0000256" key="6">
    <source>
        <dbReference type="ARBA" id="ARBA00022781"/>
    </source>
</evidence>
<evidence type="ECO:0000256" key="1">
    <source>
        <dbReference type="ARBA" id="ARBA00004141"/>
    </source>
</evidence>
<comment type="subcellular location">
    <subcellularLocation>
        <location evidence="1">Membrane</location>
        <topology evidence="1">Multi-pass membrane protein</topology>
    </subcellularLocation>
    <subcellularLocation>
        <location evidence="11">Mitochondrion inner membrane</location>
        <topology evidence="11">Multi-pass membrane protein</topology>
    </subcellularLocation>
</comment>
<dbReference type="PROSITE" id="PS00449">
    <property type="entry name" value="ATPASE_A"/>
    <property type="match status" value="1"/>
</dbReference>
<keyword evidence="7 12" id="KW-1133">Transmembrane helix</keyword>
<dbReference type="GO" id="GO:0046933">
    <property type="term" value="F:proton-transporting ATP synthase activity, rotational mechanism"/>
    <property type="evidence" value="ECO:0007669"/>
    <property type="project" value="TreeGrafter"/>
</dbReference>
<evidence type="ECO:0000256" key="9">
    <source>
        <dbReference type="ARBA" id="ARBA00023136"/>
    </source>
</evidence>
<feature type="transmembrane region" description="Helical" evidence="12">
    <location>
        <begin position="100"/>
        <end position="119"/>
    </location>
</feature>
<evidence type="ECO:0000256" key="8">
    <source>
        <dbReference type="ARBA" id="ARBA00023065"/>
    </source>
</evidence>
<dbReference type="AlphaFoldDB" id="A0A0K0KA22"/>
<dbReference type="PANTHER" id="PTHR11410">
    <property type="entry name" value="ATP SYNTHASE SUBUNIT A"/>
    <property type="match status" value="1"/>
</dbReference>
<comment type="similarity">
    <text evidence="2">Belongs to the ATPase A chain family.</text>
</comment>
<feature type="transmembrane region" description="Helical" evidence="12">
    <location>
        <begin position="20"/>
        <end position="38"/>
    </location>
</feature>
<dbReference type="GO" id="GO:0005743">
    <property type="term" value="C:mitochondrial inner membrane"/>
    <property type="evidence" value="ECO:0007669"/>
    <property type="project" value="UniProtKB-SubCell"/>
</dbReference>
<keyword evidence="3" id="KW-0813">Transport</keyword>
<organism evidence="13">
    <name type="scientific">Pseudobiotus spinifer</name>
    <dbReference type="NCBI Taxonomy" id="1477120"/>
    <lineage>
        <taxon>Eukaryota</taxon>
        <taxon>Metazoa</taxon>
        <taxon>Ecdysozoa</taxon>
        <taxon>Tardigrada</taxon>
        <taxon>Eutardigrada</taxon>
        <taxon>Parachela</taxon>
        <taxon>Isohypsibioidea</taxon>
        <taxon>Doryphoribiidae</taxon>
        <taxon>Pseudobiotus</taxon>
    </lineage>
</organism>
<evidence type="ECO:0000256" key="2">
    <source>
        <dbReference type="ARBA" id="ARBA00006810"/>
    </source>
</evidence>
<dbReference type="Pfam" id="PF00119">
    <property type="entry name" value="ATP-synt_A"/>
    <property type="match status" value="1"/>
</dbReference>
<evidence type="ECO:0000256" key="4">
    <source>
        <dbReference type="ARBA" id="ARBA00022547"/>
    </source>
</evidence>
<keyword evidence="4" id="KW-0138">CF(0)</keyword>
<evidence type="ECO:0000256" key="5">
    <source>
        <dbReference type="ARBA" id="ARBA00022692"/>
    </source>
</evidence>
<keyword evidence="8" id="KW-0406">Ion transport</keyword>
<dbReference type="NCBIfam" id="TIGR01131">
    <property type="entry name" value="ATP_synt_6_or_A"/>
    <property type="match status" value="1"/>
</dbReference>
<gene>
    <name evidence="13" type="primary">ATP6</name>
</gene>
<feature type="transmembrane region" description="Helical" evidence="12">
    <location>
        <begin position="126"/>
        <end position="146"/>
    </location>
</feature>
<geneLocation type="mitochondrion" evidence="13"/>
<keyword evidence="9 12" id="KW-0472">Membrane</keyword>
<evidence type="ECO:0000256" key="10">
    <source>
        <dbReference type="ARBA" id="ARBA00023310"/>
    </source>
</evidence>
<dbReference type="CDD" id="cd00310">
    <property type="entry name" value="ATP-synt_Fo_a_6"/>
    <property type="match status" value="1"/>
</dbReference>
<reference evidence="13" key="1">
    <citation type="submission" date="2013-12" db="EMBL/GenBank/DDBJ databases">
        <authorList>
            <person name="Schubert J."/>
        </authorList>
    </citation>
    <scope>NUCLEOTIDE SEQUENCE</scope>
</reference>
<evidence type="ECO:0000256" key="11">
    <source>
        <dbReference type="RuleBase" id="RU004450"/>
    </source>
</evidence>